<feature type="domain" description="Restriction system protein Mrr-like N-terminal" evidence="2">
    <location>
        <begin position="6"/>
        <end position="91"/>
    </location>
</feature>
<dbReference type="PANTHER" id="PTHR30015">
    <property type="entry name" value="MRR RESTRICTION SYSTEM PROTEIN"/>
    <property type="match status" value="1"/>
</dbReference>
<keyword evidence="4" id="KW-1185">Reference proteome</keyword>
<evidence type="ECO:0000313" key="4">
    <source>
        <dbReference type="Proteomes" id="UP000217785"/>
    </source>
</evidence>
<protein>
    <submittedName>
        <fullName evidence="3">Restriction endonuclease</fullName>
    </submittedName>
</protein>
<keyword evidence="3" id="KW-0540">Nuclease</keyword>
<evidence type="ECO:0000259" key="1">
    <source>
        <dbReference type="Pfam" id="PF04471"/>
    </source>
</evidence>
<dbReference type="GO" id="GO:0003677">
    <property type="term" value="F:DNA binding"/>
    <property type="evidence" value="ECO:0007669"/>
    <property type="project" value="InterPro"/>
</dbReference>
<gene>
    <name evidence="3" type="ORF">EFBL_2381</name>
</gene>
<dbReference type="SUPFAM" id="SSF52980">
    <property type="entry name" value="Restriction endonuclease-like"/>
    <property type="match status" value="1"/>
</dbReference>
<name>A0A292YQH5_9BACL</name>
<dbReference type="InterPro" id="IPR052906">
    <property type="entry name" value="Type_IV_Methyl-Rstrct_Enzyme"/>
</dbReference>
<comment type="caution">
    <text evidence="3">The sequence shown here is derived from an EMBL/GenBank/DDBJ whole genome shotgun (WGS) entry which is preliminary data.</text>
</comment>
<dbReference type="GO" id="GO:0015666">
    <property type="term" value="F:restriction endodeoxyribonuclease activity"/>
    <property type="evidence" value="ECO:0007669"/>
    <property type="project" value="TreeGrafter"/>
</dbReference>
<dbReference type="Gene3D" id="3.40.1350.10">
    <property type="match status" value="1"/>
</dbReference>
<accession>A0A292YQH5</accession>
<proteinExistence type="predicted"/>
<organism evidence="3 4">
    <name type="scientific">Effusibacillus lacus</name>
    <dbReference type="NCBI Taxonomy" id="1348429"/>
    <lineage>
        <taxon>Bacteria</taxon>
        <taxon>Bacillati</taxon>
        <taxon>Bacillota</taxon>
        <taxon>Bacilli</taxon>
        <taxon>Bacillales</taxon>
        <taxon>Alicyclobacillaceae</taxon>
        <taxon>Effusibacillus</taxon>
    </lineage>
</organism>
<dbReference type="AlphaFoldDB" id="A0A292YQH5"/>
<keyword evidence="3" id="KW-0378">Hydrolase</keyword>
<dbReference type="InterPro" id="IPR007560">
    <property type="entry name" value="Restrct_endonuc_IV_Mrr"/>
</dbReference>
<dbReference type="Proteomes" id="UP000217785">
    <property type="component" value="Unassembled WGS sequence"/>
</dbReference>
<dbReference type="GO" id="GO:0009307">
    <property type="term" value="P:DNA restriction-modification system"/>
    <property type="evidence" value="ECO:0007669"/>
    <property type="project" value="InterPro"/>
</dbReference>
<dbReference type="Pfam" id="PF14338">
    <property type="entry name" value="Mrr_N"/>
    <property type="match status" value="1"/>
</dbReference>
<dbReference type="InterPro" id="IPR011856">
    <property type="entry name" value="tRNA_endonuc-like_dom_sf"/>
</dbReference>
<dbReference type="EMBL" id="BDUF01000063">
    <property type="protein sequence ID" value="GAX90740.1"/>
    <property type="molecule type" value="Genomic_DNA"/>
</dbReference>
<dbReference type="InterPro" id="IPR025745">
    <property type="entry name" value="Mrr-like_N_dom"/>
</dbReference>
<dbReference type="REBASE" id="242151">
    <property type="entry name" value="ElaLN1MrrP"/>
</dbReference>
<dbReference type="InterPro" id="IPR011335">
    <property type="entry name" value="Restrct_endonuc-II-like"/>
</dbReference>
<dbReference type="PANTHER" id="PTHR30015:SF7">
    <property type="entry name" value="TYPE IV METHYL-DIRECTED RESTRICTION ENZYME ECOKMRR"/>
    <property type="match status" value="1"/>
</dbReference>
<feature type="domain" description="Restriction endonuclease type IV Mrr" evidence="1">
    <location>
        <begin position="160"/>
        <end position="279"/>
    </location>
</feature>
<dbReference type="Pfam" id="PF04471">
    <property type="entry name" value="Mrr_cat"/>
    <property type="match status" value="1"/>
</dbReference>
<sequence length="305" mass="34647">MAVPDFQSLMLPFLKKLADRKEHSLSEIFDILAEEFHLTPDDRNELLPSGRQSKFENRVGWARTYMKKAGLLESTARAKFRITSRGLEVLAENPPYINVKYLERFPEFLEFRNTASQSTVENIEKNEKNTEYGQTPEEVLESSYLDLRRELAQELLERVKKCSPTFFERLVVDLLVAMGYGGSKVDAGQAIGRSGDEGIDGIIKEDKLGLDVVYIQAKRWEATVGRPIVQAFAGSLEGQRARKGVLITTSNFSQDAKEYVSRIEKKIVLINGEQLAQLMIDHDIGVSEISRYIVKKIDLDYFGDE</sequence>
<dbReference type="RefSeq" id="WP_096182464.1">
    <property type="nucleotide sequence ID" value="NZ_BDUF01000063.1"/>
</dbReference>
<reference evidence="4" key="1">
    <citation type="submission" date="2017-07" db="EMBL/GenBank/DDBJ databases">
        <title>Draft genome sequence of Effusibacillus lacus strain skLN1.</title>
        <authorList>
            <person name="Watanabe M."/>
            <person name="Kojima H."/>
            <person name="Fukui M."/>
        </authorList>
    </citation>
    <scope>NUCLEOTIDE SEQUENCE [LARGE SCALE GENOMIC DNA]</scope>
    <source>
        <strain evidence="4">skLN1</strain>
    </source>
</reference>
<evidence type="ECO:0000259" key="2">
    <source>
        <dbReference type="Pfam" id="PF14338"/>
    </source>
</evidence>
<dbReference type="OrthoDB" id="9803736at2"/>
<evidence type="ECO:0000313" key="3">
    <source>
        <dbReference type="EMBL" id="GAX90740.1"/>
    </source>
</evidence>
<keyword evidence="3" id="KW-0255">Endonuclease</keyword>